<dbReference type="PANTHER" id="PTHR42678">
    <property type="entry name" value="AMIDASE"/>
    <property type="match status" value="1"/>
</dbReference>
<gene>
    <name evidence="2" type="ORF">GT019_11775</name>
</gene>
<dbReference type="Gene3D" id="3.90.1300.10">
    <property type="entry name" value="Amidase signature (AS) domain"/>
    <property type="match status" value="1"/>
</dbReference>
<dbReference type="SUPFAM" id="SSF75304">
    <property type="entry name" value="Amidase signature (AS) enzymes"/>
    <property type="match status" value="1"/>
</dbReference>
<proteinExistence type="predicted"/>
<keyword evidence="3" id="KW-1185">Reference proteome</keyword>
<dbReference type="InterPro" id="IPR023631">
    <property type="entry name" value="Amidase_dom"/>
</dbReference>
<comment type="caution">
    <text evidence="2">The sequence shown here is derived from an EMBL/GenBank/DDBJ whole genome shotgun (WGS) entry which is preliminary data.</text>
</comment>
<accession>A0ABW9XQA5</accession>
<dbReference type="InterPro" id="IPR036928">
    <property type="entry name" value="AS_sf"/>
</dbReference>
<dbReference type="PANTHER" id="PTHR42678:SF34">
    <property type="entry name" value="OS04G0183300 PROTEIN"/>
    <property type="match status" value="1"/>
</dbReference>
<dbReference type="Proteomes" id="UP000665561">
    <property type="component" value="Unassembled WGS sequence"/>
</dbReference>
<organism evidence="2 3">
    <name type="scientific">Paenibacillus glycinis</name>
    <dbReference type="NCBI Taxonomy" id="2697035"/>
    <lineage>
        <taxon>Bacteria</taxon>
        <taxon>Bacillati</taxon>
        <taxon>Bacillota</taxon>
        <taxon>Bacilli</taxon>
        <taxon>Bacillales</taxon>
        <taxon>Paenibacillaceae</taxon>
        <taxon>Paenibacillus</taxon>
    </lineage>
</organism>
<dbReference type="RefSeq" id="WP_161743347.1">
    <property type="nucleotide sequence ID" value="NZ_JAAAMV010000007.1"/>
</dbReference>
<dbReference type="Pfam" id="PF01425">
    <property type="entry name" value="Amidase"/>
    <property type="match status" value="1"/>
</dbReference>
<evidence type="ECO:0000313" key="3">
    <source>
        <dbReference type="Proteomes" id="UP000665561"/>
    </source>
</evidence>
<name>A0ABW9XQA5_9BACL</name>
<dbReference type="EMBL" id="JAAAMV010000007">
    <property type="protein sequence ID" value="NBD24552.1"/>
    <property type="molecule type" value="Genomic_DNA"/>
</dbReference>
<protein>
    <submittedName>
        <fullName evidence="2">Amidase</fullName>
    </submittedName>
</protein>
<feature type="domain" description="Amidase" evidence="1">
    <location>
        <begin position="32"/>
        <end position="475"/>
    </location>
</feature>
<evidence type="ECO:0000313" key="2">
    <source>
        <dbReference type="EMBL" id="NBD24552.1"/>
    </source>
</evidence>
<sequence>MSAFSFKEATVSSFHEGLRTKTVTGTALAGWYLERIEALNNQGPSLQAVVTVSPFAMEEARALDEYFERTGTLKGPLHGVPVLVKDQAETAGIRTTFGSRAFAEYVPDQDATLIKRLREAGAIVIAKTSMCDFAAGWFSFSSMTDHTKNPYDLDRESGGSSAGTGAGIAANFGLIGIGEDTGGSIRLPSSFNNVFGLRVTTGLISRNGFSPLVHFQDTAGPITRTVQDAAKLMDVLVGFDRGDAFTSAAGLTSDAGRYEAALDGARMQQYRVGVVANAFGPDADPDSAPVNDKVRATVAWLKEQGVAVVEELNIPDLDRWIADTSLYAVQSKKDINAFLAKRPNAPVKHFEDIYEARLFHPMNDLFHDIHEGPAEPENEEGYYRMRVRQEEFRRALLYLMVDNDVDFLLYPTVQVLPPTREALRSGKWTSLAFPTNTVIASQSGLPAMSVPAGFAGHLPVGFELVGKPFAEADLLRFAHDYERQASPRKEPAL</sequence>
<reference evidence="2 3" key="1">
    <citation type="submission" date="2020-01" db="EMBL/GenBank/DDBJ databases">
        <title>Paenibacillus soybeanensis sp. nov. isolated from the nodules of soybean (Glycine max(L.) Merr).</title>
        <authorList>
            <person name="Wang H."/>
        </authorList>
    </citation>
    <scope>NUCLEOTIDE SEQUENCE [LARGE SCALE GENOMIC DNA]</scope>
    <source>
        <strain evidence="2 3">T1</strain>
    </source>
</reference>
<evidence type="ECO:0000259" key="1">
    <source>
        <dbReference type="Pfam" id="PF01425"/>
    </source>
</evidence>